<evidence type="ECO:0000313" key="2">
    <source>
        <dbReference type="Proteomes" id="UP000295818"/>
    </source>
</evidence>
<comment type="caution">
    <text evidence="1">The sequence shown here is derived from an EMBL/GenBank/DDBJ whole genome shotgun (WGS) entry which is preliminary data.</text>
</comment>
<dbReference type="Proteomes" id="UP000295818">
    <property type="component" value="Unassembled WGS sequence"/>
</dbReference>
<reference evidence="1 2" key="1">
    <citation type="journal article" date="2015" name="Stand. Genomic Sci.">
        <title>Genomic Encyclopedia of Bacterial and Archaeal Type Strains, Phase III: the genomes of soil and plant-associated and newly described type strains.</title>
        <authorList>
            <person name="Whitman W.B."/>
            <person name="Woyke T."/>
            <person name="Klenk H.P."/>
            <person name="Zhou Y."/>
            <person name="Lilburn T.G."/>
            <person name="Beck B.J."/>
            <person name="De Vos P."/>
            <person name="Vandamme P."/>
            <person name="Eisen J.A."/>
            <person name="Garrity G."/>
            <person name="Hugenholtz P."/>
            <person name="Kyrpides N.C."/>
        </authorList>
    </citation>
    <scope>NUCLEOTIDE SEQUENCE [LARGE SCALE GENOMIC DNA]</scope>
    <source>
        <strain evidence="1 2">VKM Ac-2538</strain>
    </source>
</reference>
<evidence type="ECO:0000313" key="1">
    <source>
        <dbReference type="EMBL" id="TCO11347.1"/>
    </source>
</evidence>
<sequence length="64" mass="7254">MLGEGWCCRSSSSCRHLSDQRRLPNTVAELRDKLATARGELRAAWRRPVDSSVVDLSQRRLQDG</sequence>
<proteinExistence type="predicted"/>
<protein>
    <submittedName>
        <fullName evidence="1">Uncharacterized protein</fullName>
    </submittedName>
</protein>
<dbReference type="EMBL" id="SLWM01000031">
    <property type="protein sequence ID" value="TCO11347.1"/>
    <property type="molecule type" value="Genomic_DNA"/>
</dbReference>
<keyword evidence="2" id="KW-1185">Reference proteome</keyword>
<gene>
    <name evidence="1" type="ORF">EV644_13110</name>
</gene>
<name>A0ABY2B821_9ACTN</name>
<accession>A0ABY2B821</accession>
<organism evidence="1 2">
    <name type="scientific">Kribbella orskensis</name>
    <dbReference type="NCBI Taxonomy" id="2512216"/>
    <lineage>
        <taxon>Bacteria</taxon>
        <taxon>Bacillati</taxon>
        <taxon>Actinomycetota</taxon>
        <taxon>Actinomycetes</taxon>
        <taxon>Propionibacteriales</taxon>
        <taxon>Kribbellaceae</taxon>
        <taxon>Kribbella</taxon>
    </lineage>
</organism>